<dbReference type="PROSITE" id="PS51186">
    <property type="entry name" value="GNAT"/>
    <property type="match status" value="1"/>
</dbReference>
<protein>
    <submittedName>
        <fullName evidence="4">Acetyltransferase</fullName>
    </submittedName>
</protein>
<dbReference type="EMBL" id="AYJU01000017">
    <property type="protein sequence ID" value="EST53768.1"/>
    <property type="molecule type" value="Genomic_DNA"/>
</dbReference>
<comment type="caution">
    <text evidence="4">The sequence shown here is derived from an EMBL/GenBank/DDBJ whole genome shotgun (WGS) entry which is preliminary data.</text>
</comment>
<evidence type="ECO:0000259" key="3">
    <source>
        <dbReference type="PROSITE" id="PS51186"/>
    </source>
</evidence>
<dbReference type="InterPro" id="IPR050832">
    <property type="entry name" value="Bact_Acetyltransf"/>
</dbReference>
<dbReference type="eggNOG" id="COG1247">
    <property type="taxonomic scope" value="Bacteria"/>
</dbReference>
<dbReference type="PIRSF" id="PIRSF037663">
    <property type="entry name" value="Acetyltransf_GNAT_prd"/>
    <property type="match status" value="1"/>
</dbReference>
<dbReference type="InterPro" id="IPR000182">
    <property type="entry name" value="GNAT_dom"/>
</dbReference>
<evidence type="ECO:0000256" key="2">
    <source>
        <dbReference type="ARBA" id="ARBA00023315"/>
    </source>
</evidence>
<gene>
    <name evidence="4" type="ORF">T458_23705</name>
</gene>
<accession>V6MEF7</accession>
<keyword evidence="2" id="KW-0012">Acyltransferase</keyword>
<keyword evidence="5" id="KW-1185">Reference proteome</keyword>
<reference evidence="4 5" key="1">
    <citation type="journal article" date="2014" name="Genome Announc.">
        <title>Draft Genome Sequence of Brevibacillus panacihumi Strain W25, a Halotolerant Hydrocarbon-Degrading Bacterium.</title>
        <authorList>
            <person name="Wang X."/>
            <person name="Jin D."/>
            <person name="Zhou L."/>
            <person name="Wu L."/>
            <person name="An W."/>
            <person name="Chen Y."/>
            <person name="Zhao L."/>
        </authorList>
    </citation>
    <scope>NUCLEOTIDE SEQUENCE [LARGE SCALE GENOMIC DNA]</scope>
    <source>
        <strain evidence="4 5">W25</strain>
    </source>
</reference>
<dbReference type="HOGENOM" id="CLU_013985_34_6_9"/>
<dbReference type="PANTHER" id="PTHR43877:SF2">
    <property type="entry name" value="AMINOALKYLPHOSPHONATE N-ACETYLTRANSFERASE-RELATED"/>
    <property type="match status" value="1"/>
</dbReference>
<dbReference type="Gene3D" id="3.40.630.30">
    <property type="match status" value="1"/>
</dbReference>
<dbReference type="Pfam" id="PF00583">
    <property type="entry name" value="Acetyltransf_1"/>
    <property type="match status" value="1"/>
</dbReference>
<dbReference type="GO" id="GO:0016747">
    <property type="term" value="F:acyltransferase activity, transferring groups other than amino-acyl groups"/>
    <property type="evidence" value="ECO:0007669"/>
    <property type="project" value="InterPro"/>
</dbReference>
<dbReference type="AlphaFoldDB" id="V6MEF7"/>
<organism evidence="4 5">
    <name type="scientific">Brevibacillus panacihumi W25</name>
    <dbReference type="NCBI Taxonomy" id="1408254"/>
    <lineage>
        <taxon>Bacteria</taxon>
        <taxon>Bacillati</taxon>
        <taxon>Bacillota</taxon>
        <taxon>Bacilli</taxon>
        <taxon>Bacillales</taxon>
        <taxon>Paenibacillaceae</taxon>
        <taxon>Brevibacillus</taxon>
    </lineage>
</organism>
<keyword evidence="1 4" id="KW-0808">Transferase</keyword>
<dbReference type="InterPro" id="IPR017255">
    <property type="entry name" value="AcTrfase_GNAT_prd"/>
</dbReference>
<dbReference type="SUPFAM" id="SSF55729">
    <property type="entry name" value="Acyl-CoA N-acyltransferases (Nat)"/>
    <property type="match status" value="1"/>
</dbReference>
<evidence type="ECO:0000313" key="5">
    <source>
        <dbReference type="Proteomes" id="UP000017973"/>
    </source>
</evidence>
<proteinExistence type="predicted"/>
<dbReference type="CDD" id="cd04301">
    <property type="entry name" value="NAT_SF"/>
    <property type="match status" value="1"/>
</dbReference>
<evidence type="ECO:0000313" key="4">
    <source>
        <dbReference type="EMBL" id="EST53768.1"/>
    </source>
</evidence>
<name>V6MEF7_9BACL</name>
<dbReference type="PANTHER" id="PTHR43877">
    <property type="entry name" value="AMINOALKYLPHOSPHONATE N-ACETYLTRANSFERASE-RELATED-RELATED"/>
    <property type="match status" value="1"/>
</dbReference>
<dbReference type="PATRIC" id="fig|1408254.3.peg.4659"/>
<dbReference type="InterPro" id="IPR016181">
    <property type="entry name" value="Acyl_CoA_acyltransferase"/>
</dbReference>
<evidence type="ECO:0000256" key="1">
    <source>
        <dbReference type="ARBA" id="ARBA00022679"/>
    </source>
</evidence>
<sequence length="166" mass="18443">MDSLKAIVKQLGKGDGIMEIRAAVQSDLAEIVRLLADDELGATRERYEDPLPQAYLDAFSDIQRQVGNSVLVAVDHDKVIGCLQLTIIPGLARLGMKRAQIEGVRVDREYRSQGIGEALFRHAIELAKEQGCGLVQLTTDKSRPDAHRFYDRLGFVRSHEGMKLSL</sequence>
<feature type="domain" description="N-acetyltransferase" evidence="3">
    <location>
        <begin position="18"/>
        <end position="166"/>
    </location>
</feature>
<dbReference type="STRING" id="1408254.T458_23705"/>
<dbReference type="Proteomes" id="UP000017973">
    <property type="component" value="Unassembled WGS sequence"/>
</dbReference>